<evidence type="ECO:0000313" key="2">
    <source>
        <dbReference type="Proteomes" id="UP001178888"/>
    </source>
</evidence>
<proteinExistence type="predicted"/>
<name>A0AA90TEP8_9BACI</name>
<evidence type="ECO:0000313" key="1">
    <source>
        <dbReference type="EMBL" id="MDQ6599742.1"/>
    </source>
</evidence>
<dbReference type="RefSeq" id="WP_308913891.1">
    <property type="nucleotide sequence ID" value="NZ_JAVGVR010000001.1"/>
</dbReference>
<keyword evidence="2" id="KW-1185">Reference proteome</keyword>
<accession>A0AA90TEP8</accession>
<dbReference type="EMBL" id="JAVGVR010000001">
    <property type="protein sequence ID" value="MDQ6599742.1"/>
    <property type="molecule type" value="Genomic_DNA"/>
</dbReference>
<organism evidence="1 2">
    <name type="scientific">Bacillus salipaludis</name>
    <dbReference type="NCBI Taxonomy" id="2547811"/>
    <lineage>
        <taxon>Bacteria</taxon>
        <taxon>Bacillati</taxon>
        <taxon>Bacillota</taxon>
        <taxon>Bacilli</taxon>
        <taxon>Bacillales</taxon>
        <taxon>Bacillaceae</taxon>
        <taxon>Bacillus</taxon>
    </lineage>
</organism>
<dbReference type="Pfam" id="PF09501">
    <property type="entry name" value="Bac_small_YrzI"/>
    <property type="match status" value="1"/>
</dbReference>
<dbReference type="InterPro" id="IPR012655">
    <property type="entry name" value="YrzI"/>
</dbReference>
<reference evidence="1" key="1">
    <citation type="submission" date="2023-08" db="EMBL/GenBank/DDBJ databases">
        <title>Nitrogen cycling bacteria in agricultural field soils.</title>
        <authorList>
            <person name="Jang J."/>
        </authorList>
    </citation>
    <scope>NUCLEOTIDE SEQUENCE</scope>
    <source>
        <strain evidence="1">PS3-36</strain>
    </source>
</reference>
<sequence length="46" mass="5717">MTLNILFLSITIKKRRISVEEAMHQEMVEKLYEENRDRQISMHHWM</sequence>
<dbReference type="AlphaFoldDB" id="A0AA90TEP8"/>
<comment type="caution">
    <text evidence="1">The sequence shown here is derived from an EMBL/GenBank/DDBJ whole genome shotgun (WGS) entry which is preliminary data.</text>
</comment>
<dbReference type="Proteomes" id="UP001178888">
    <property type="component" value="Unassembled WGS sequence"/>
</dbReference>
<gene>
    <name evidence="1" type="ORF">RCG21_25935</name>
</gene>
<protein>
    <submittedName>
        <fullName evidence="1">YrzI family small protein</fullName>
    </submittedName>
</protein>